<sequence>MPESSVFVWYIISVTVSVSGTGHGELAAIAGTACGECARPSWSRGHGMRRVHAAIMMEGGVVNLHGRRCVRARRAPWRAAGRRGHTAWRAGGRRGHGMRRACAAAVKVCTASGAAGAATSEQRNGLRSRHWHSGDKQRTAAYVDQAYSLNAGSGLGPAGD</sequence>
<dbReference type="Proteomes" id="UP000000768">
    <property type="component" value="Chromosome 1"/>
</dbReference>
<evidence type="ECO:0000313" key="1">
    <source>
        <dbReference type="EMBL" id="OQU92633.1"/>
    </source>
</evidence>
<accession>A0A1Z5S9N5</accession>
<protein>
    <submittedName>
        <fullName evidence="1">Uncharacterized protein</fullName>
    </submittedName>
</protein>
<reference evidence="2" key="2">
    <citation type="journal article" date="2018" name="Plant J.">
        <title>The Sorghum bicolor reference genome: improved assembly, gene annotations, a transcriptome atlas, and signatures of genome organization.</title>
        <authorList>
            <person name="McCormick R.F."/>
            <person name="Truong S.K."/>
            <person name="Sreedasyam A."/>
            <person name="Jenkins J."/>
            <person name="Shu S."/>
            <person name="Sims D."/>
            <person name="Kennedy M."/>
            <person name="Amirebrahimi M."/>
            <person name="Weers B.D."/>
            <person name="McKinley B."/>
            <person name="Mattison A."/>
            <person name="Morishige D.T."/>
            <person name="Grimwood J."/>
            <person name="Schmutz J."/>
            <person name="Mullet J.E."/>
        </authorList>
    </citation>
    <scope>NUCLEOTIDE SEQUENCE [LARGE SCALE GENOMIC DNA]</scope>
    <source>
        <strain evidence="2">cv. BTx623</strain>
    </source>
</reference>
<name>A0A1Z5S9N5_SORBI</name>
<evidence type="ECO:0000313" key="2">
    <source>
        <dbReference type="Proteomes" id="UP000000768"/>
    </source>
</evidence>
<dbReference type="Gramene" id="OQU92633">
    <property type="protein sequence ID" value="OQU92633"/>
    <property type="gene ID" value="SORBI_3001G378001"/>
</dbReference>
<dbReference type="AlphaFoldDB" id="A0A1Z5S9N5"/>
<dbReference type="InParanoid" id="A0A1Z5S9N5"/>
<reference evidence="1 2" key="1">
    <citation type="journal article" date="2009" name="Nature">
        <title>The Sorghum bicolor genome and the diversification of grasses.</title>
        <authorList>
            <person name="Paterson A.H."/>
            <person name="Bowers J.E."/>
            <person name="Bruggmann R."/>
            <person name="Dubchak I."/>
            <person name="Grimwood J."/>
            <person name="Gundlach H."/>
            <person name="Haberer G."/>
            <person name="Hellsten U."/>
            <person name="Mitros T."/>
            <person name="Poliakov A."/>
            <person name="Schmutz J."/>
            <person name="Spannagl M."/>
            <person name="Tang H."/>
            <person name="Wang X."/>
            <person name="Wicker T."/>
            <person name="Bharti A.K."/>
            <person name="Chapman J."/>
            <person name="Feltus F.A."/>
            <person name="Gowik U."/>
            <person name="Grigoriev I.V."/>
            <person name="Lyons E."/>
            <person name="Maher C.A."/>
            <person name="Martis M."/>
            <person name="Narechania A."/>
            <person name="Otillar R.P."/>
            <person name="Penning B.W."/>
            <person name="Salamov A.A."/>
            <person name="Wang Y."/>
            <person name="Zhang L."/>
            <person name="Carpita N.C."/>
            <person name="Freeling M."/>
            <person name="Gingle A.R."/>
            <person name="Hash C.T."/>
            <person name="Keller B."/>
            <person name="Klein P."/>
            <person name="Kresovich S."/>
            <person name="McCann M.C."/>
            <person name="Ming R."/>
            <person name="Peterson D.G."/>
            <person name="Mehboob-ur-Rahman"/>
            <person name="Ware D."/>
            <person name="Westhoff P."/>
            <person name="Mayer K.F."/>
            <person name="Messing J."/>
            <person name="Rokhsar D.S."/>
        </authorList>
    </citation>
    <scope>NUCLEOTIDE SEQUENCE [LARGE SCALE GENOMIC DNA]</scope>
    <source>
        <strain evidence="2">cv. BTx623</strain>
    </source>
</reference>
<dbReference type="EMBL" id="CM000760">
    <property type="protein sequence ID" value="OQU92633.1"/>
    <property type="molecule type" value="Genomic_DNA"/>
</dbReference>
<keyword evidence="2" id="KW-1185">Reference proteome</keyword>
<gene>
    <name evidence="1" type="ORF">SORBI_3001G378001</name>
</gene>
<proteinExistence type="predicted"/>
<organism evidence="1 2">
    <name type="scientific">Sorghum bicolor</name>
    <name type="common">Sorghum</name>
    <name type="synonym">Sorghum vulgare</name>
    <dbReference type="NCBI Taxonomy" id="4558"/>
    <lineage>
        <taxon>Eukaryota</taxon>
        <taxon>Viridiplantae</taxon>
        <taxon>Streptophyta</taxon>
        <taxon>Embryophyta</taxon>
        <taxon>Tracheophyta</taxon>
        <taxon>Spermatophyta</taxon>
        <taxon>Magnoliopsida</taxon>
        <taxon>Liliopsida</taxon>
        <taxon>Poales</taxon>
        <taxon>Poaceae</taxon>
        <taxon>PACMAD clade</taxon>
        <taxon>Panicoideae</taxon>
        <taxon>Andropogonodae</taxon>
        <taxon>Andropogoneae</taxon>
        <taxon>Sorghinae</taxon>
        <taxon>Sorghum</taxon>
    </lineage>
</organism>